<evidence type="ECO:0000313" key="3">
    <source>
        <dbReference type="Proteomes" id="UP001500668"/>
    </source>
</evidence>
<dbReference type="Proteomes" id="UP001500668">
    <property type="component" value="Unassembled WGS sequence"/>
</dbReference>
<dbReference type="EMBL" id="BAAACA010000009">
    <property type="protein sequence ID" value="GAA0586950.1"/>
    <property type="molecule type" value="Genomic_DNA"/>
</dbReference>
<gene>
    <name evidence="2" type="ORF">GCM10010394_15020</name>
</gene>
<feature type="region of interest" description="Disordered" evidence="1">
    <location>
        <begin position="1"/>
        <end position="22"/>
    </location>
</feature>
<sequence>MGSPFRDREESTEPSAQSDRVVSCPDQRNVRWLCGPLLQGEGDCEAVSLRRCDLGLVSKAEVALGGR</sequence>
<name>A0ABN1FB43_9ACTN</name>
<keyword evidence="3" id="KW-1185">Reference proteome</keyword>
<protein>
    <submittedName>
        <fullName evidence="2">Uncharacterized protein</fullName>
    </submittedName>
</protein>
<evidence type="ECO:0000256" key="1">
    <source>
        <dbReference type="SAM" id="MobiDB-lite"/>
    </source>
</evidence>
<comment type="caution">
    <text evidence="2">The sequence shown here is derived from an EMBL/GenBank/DDBJ whole genome shotgun (WGS) entry which is preliminary data.</text>
</comment>
<reference evidence="2 3" key="1">
    <citation type="journal article" date="2019" name="Int. J. Syst. Evol. Microbiol.">
        <title>The Global Catalogue of Microorganisms (GCM) 10K type strain sequencing project: providing services to taxonomists for standard genome sequencing and annotation.</title>
        <authorList>
            <consortium name="The Broad Institute Genomics Platform"/>
            <consortium name="The Broad Institute Genome Sequencing Center for Infectious Disease"/>
            <person name="Wu L."/>
            <person name="Ma J."/>
        </authorList>
    </citation>
    <scope>NUCLEOTIDE SEQUENCE [LARGE SCALE GENOMIC DNA]</scope>
    <source>
        <strain evidence="2 3">JCM 5067</strain>
    </source>
</reference>
<accession>A0ABN1FB43</accession>
<proteinExistence type="predicted"/>
<feature type="compositionally biased region" description="Basic and acidic residues" evidence="1">
    <location>
        <begin position="1"/>
        <end position="11"/>
    </location>
</feature>
<evidence type="ECO:0000313" key="2">
    <source>
        <dbReference type="EMBL" id="GAA0586950.1"/>
    </source>
</evidence>
<organism evidence="2 3">
    <name type="scientific">Streptomyces crystallinus</name>
    <dbReference type="NCBI Taxonomy" id="68191"/>
    <lineage>
        <taxon>Bacteria</taxon>
        <taxon>Bacillati</taxon>
        <taxon>Actinomycetota</taxon>
        <taxon>Actinomycetes</taxon>
        <taxon>Kitasatosporales</taxon>
        <taxon>Streptomycetaceae</taxon>
        <taxon>Streptomyces</taxon>
    </lineage>
</organism>